<dbReference type="AlphaFoldDB" id="A0A831WCS5"/>
<feature type="transmembrane region" description="Helical" evidence="1">
    <location>
        <begin position="391"/>
        <end position="413"/>
    </location>
</feature>
<feature type="transmembrane region" description="Helical" evidence="1">
    <location>
        <begin position="238"/>
        <end position="258"/>
    </location>
</feature>
<comment type="caution">
    <text evidence="2">The sequence shown here is derived from an EMBL/GenBank/DDBJ whole genome shotgun (WGS) entry which is preliminary data.</text>
</comment>
<feature type="transmembrane region" description="Helical" evidence="1">
    <location>
        <begin position="127"/>
        <end position="145"/>
    </location>
</feature>
<name>A0A831WCS5_9GAMM</name>
<keyword evidence="1" id="KW-1133">Transmembrane helix</keyword>
<keyword evidence="1" id="KW-0812">Transmembrane</keyword>
<protein>
    <recommendedName>
        <fullName evidence="3">Tetratricopeptide repeat protein</fullName>
    </recommendedName>
</protein>
<sequence length="649" mass="72671">MKLEPVSTGAKNDQAFVLFFLLALAGIYLLYQLGFVADWTFDDWLTLNGLSQVVDYDSAKTYVFGNTTGPTGRPIAMLSFLLNVQDWDQHPEGFRQINTAIHLFNILLVAVAAWQIARLVPSLASHAIGFAVFLALIWGVHPLFASGVLSAVQRMVLLSASFVLLGINGYLYGRAQAFSHPLRGQLIMLVSLAVGLVLATFSKENGALMPAFVGLLELQILSRYRPSNLGYLKPIAQLMLWGTLLVFLLYIVLSWPAIVAGQDGAYRDFSWSQRIWSEFLILWEYVRQIFIPDIMTMGPLQDDTSRIHGLDPYTFTALLAWCGALLYSWLQRKRRPILLFGIGFFLVGHLIESSFIQLELYFEHRNYIPSLGLLAIPAALLYLSKSMLLRLLGWIVVLPLLSFLLYLTTSAWADPLVSSQRWFSAHPTSLRALQMRIRIKTIAEGSEAAARFSAAVSDQMPERINVAALALKLQCETGDSTTGLRLLERVETLSKRPNPLRGALGFLGFIEETLSRRLNNSCTWITFPRMRDILQPLLEDPAIKKHPSDLSRLLVNLGLVNIAMGDVLKGVNQINQGYQMHRSYRLFGLYSRVLRDLGQPQAAEALRKAFLAQLPGGISSMEEHRRRVNEAYNGHVEGIDAEHTPTHGE</sequence>
<evidence type="ECO:0000256" key="1">
    <source>
        <dbReference type="SAM" id="Phobius"/>
    </source>
</evidence>
<dbReference type="EMBL" id="DRLF01000479">
    <property type="protein sequence ID" value="HEC07925.1"/>
    <property type="molecule type" value="Genomic_DNA"/>
</dbReference>
<accession>A0A831WCS5</accession>
<feature type="transmembrane region" description="Helical" evidence="1">
    <location>
        <begin position="184"/>
        <end position="201"/>
    </location>
</feature>
<feature type="transmembrane region" description="Helical" evidence="1">
    <location>
        <begin position="16"/>
        <end position="37"/>
    </location>
</feature>
<gene>
    <name evidence="2" type="ORF">ENJ12_13800</name>
</gene>
<feature type="transmembrane region" description="Helical" evidence="1">
    <location>
        <begin position="367"/>
        <end position="384"/>
    </location>
</feature>
<evidence type="ECO:0008006" key="3">
    <source>
        <dbReference type="Google" id="ProtNLM"/>
    </source>
</evidence>
<feature type="transmembrane region" description="Helical" evidence="1">
    <location>
        <begin position="337"/>
        <end position="355"/>
    </location>
</feature>
<feature type="transmembrane region" description="Helical" evidence="1">
    <location>
        <begin position="151"/>
        <end position="172"/>
    </location>
</feature>
<reference evidence="2" key="1">
    <citation type="journal article" date="2020" name="mSystems">
        <title>Genome- and Community-Level Interaction Insights into Carbon Utilization and Element Cycling Functions of Hydrothermarchaeota in Hydrothermal Sediment.</title>
        <authorList>
            <person name="Zhou Z."/>
            <person name="Liu Y."/>
            <person name="Xu W."/>
            <person name="Pan J."/>
            <person name="Luo Z.H."/>
            <person name="Li M."/>
        </authorList>
    </citation>
    <scope>NUCLEOTIDE SEQUENCE [LARGE SCALE GENOMIC DNA]</scope>
    <source>
        <strain evidence="2">HyVt-458</strain>
    </source>
</reference>
<feature type="transmembrane region" description="Helical" evidence="1">
    <location>
        <begin position="313"/>
        <end position="330"/>
    </location>
</feature>
<feature type="transmembrane region" description="Helical" evidence="1">
    <location>
        <begin position="100"/>
        <end position="120"/>
    </location>
</feature>
<organism evidence="2">
    <name type="scientific">Thiolapillus brandeum</name>
    <dbReference type="NCBI Taxonomy" id="1076588"/>
    <lineage>
        <taxon>Bacteria</taxon>
        <taxon>Pseudomonadati</taxon>
        <taxon>Pseudomonadota</taxon>
        <taxon>Gammaproteobacteria</taxon>
        <taxon>Chromatiales</taxon>
        <taxon>Sedimenticolaceae</taxon>
        <taxon>Thiolapillus</taxon>
    </lineage>
</organism>
<dbReference type="Proteomes" id="UP000886339">
    <property type="component" value="Unassembled WGS sequence"/>
</dbReference>
<evidence type="ECO:0000313" key="2">
    <source>
        <dbReference type="EMBL" id="HEC07925.1"/>
    </source>
</evidence>
<keyword evidence="1" id="KW-0472">Membrane</keyword>
<proteinExistence type="predicted"/>